<organism evidence="5 6">
    <name type="scientific">Pseudoalteromonas rubra</name>
    <dbReference type="NCBI Taxonomy" id="43658"/>
    <lineage>
        <taxon>Bacteria</taxon>
        <taxon>Pseudomonadati</taxon>
        <taxon>Pseudomonadota</taxon>
        <taxon>Gammaproteobacteria</taxon>
        <taxon>Alteromonadales</taxon>
        <taxon>Pseudoalteromonadaceae</taxon>
        <taxon>Pseudoalteromonas</taxon>
    </lineage>
</organism>
<dbReference type="NCBIfam" id="NF003439">
    <property type="entry name" value="PRK04968.1"/>
    <property type="match status" value="1"/>
</dbReference>
<keyword evidence="2 4" id="KW-0997">Cell inner membrane</keyword>
<evidence type="ECO:0000256" key="1">
    <source>
        <dbReference type="ARBA" id="ARBA00022475"/>
    </source>
</evidence>
<keyword evidence="1 4" id="KW-1003">Cell membrane</keyword>
<evidence type="ECO:0000313" key="5">
    <source>
        <dbReference type="EMBL" id="KAF7788112.1"/>
    </source>
</evidence>
<accession>A0A8T0CDH9</accession>
<dbReference type="HAMAP" id="MF_01104">
    <property type="entry name" value="Syd"/>
    <property type="match status" value="1"/>
</dbReference>
<name>A0A8T0CDH9_9GAMM</name>
<reference evidence="5 6" key="1">
    <citation type="journal article" date="2012" name="J. Bacteriol.">
        <title>Genome sequence of the cycloprodigiosin-producing bacterial strain Pseudoalteromonas rubra ATCC 29570(T).</title>
        <authorList>
            <person name="Xie B.B."/>
            <person name="Shu Y.L."/>
            <person name="Qin Q.L."/>
            <person name="Rong J.C."/>
            <person name="Zhang X.Y."/>
            <person name="Chen X.L."/>
            <person name="Zhou B.C."/>
            <person name="Zhang Y.Z."/>
        </authorList>
    </citation>
    <scope>NUCLEOTIDE SEQUENCE [LARGE SCALE GENOMIC DNA]</scope>
    <source>
        <strain evidence="5 6">DSM 6842</strain>
    </source>
</reference>
<comment type="subcellular location">
    <subcellularLocation>
        <location evidence="4">Cell inner membrane</location>
        <topology evidence="4">Peripheral membrane protein</topology>
        <orientation evidence="4">Cytoplasmic side</orientation>
    </subcellularLocation>
    <text evidence="4">Loosely associated with the cytoplasmic side of the inner membrane, probably via SecY.</text>
</comment>
<sequence>MSENSSMSVSTLILELHDKFANSVQQTRGHWPLIEHDAQWPSPCETGEPRGDGLIAWQAVSRNPGGDLTALASALETQFSPELNAFYGTAYGGNIVAKLDGEEVELLQAWNEEDFERLQQNITGHVLMKRRLKQADTVFIGLTAQEDVLITVQLSTGEVCLERVGKAPHTVLAPSLSAFLAQLVSQF</sequence>
<comment type="similarity">
    <text evidence="4">Belongs to the Syd family.</text>
</comment>
<dbReference type="Gene3D" id="3.40.1580.20">
    <property type="entry name" value="Syd protein"/>
    <property type="match status" value="1"/>
</dbReference>
<gene>
    <name evidence="4 5" type="primary">syd</name>
    <name evidence="5" type="ORF">PRUB_a2685</name>
</gene>
<dbReference type="GO" id="GO:0009898">
    <property type="term" value="C:cytoplasmic side of plasma membrane"/>
    <property type="evidence" value="ECO:0007669"/>
    <property type="project" value="InterPro"/>
</dbReference>
<keyword evidence="3 4" id="KW-0472">Membrane</keyword>
<comment type="caution">
    <text evidence="5">The sequence shown here is derived from an EMBL/GenBank/DDBJ whole genome shotgun (WGS) entry which is preliminary data.</text>
</comment>
<comment type="function">
    <text evidence="4">Interacts with the SecY protein in vivo. May bind preferentially to an uncomplexed state of SecY, thus functioning either as a chelating agent for excess SecY in the cell or as a regulatory factor that negatively controls the translocase function.</text>
</comment>
<dbReference type="EMBL" id="AHCD03000027">
    <property type="protein sequence ID" value="KAF7788112.1"/>
    <property type="molecule type" value="Genomic_DNA"/>
</dbReference>
<protein>
    <recommendedName>
        <fullName evidence="4">Protein Syd</fullName>
    </recommendedName>
</protein>
<dbReference type="CDD" id="cd16323">
    <property type="entry name" value="Syd"/>
    <property type="match status" value="1"/>
</dbReference>
<evidence type="ECO:0000256" key="3">
    <source>
        <dbReference type="ARBA" id="ARBA00023136"/>
    </source>
</evidence>
<dbReference type="Pfam" id="PF07348">
    <property type="entry name" value="Syd"/>
    <property type="match status" value="1"/>
</dbReference>
<dbReference type="AlphaFoldDB" id="A0A8T0CDH9"/>
<proteinExistence type="inferred from homology"/>
<dbReference type="Proteomes" id="UP000016480">
    <property type="component" value="Unassembled WGS sequence"/>
</dbReference>
<evidence type="ECO:0000313" key="6">
    <source>
        <dbReference type="Proteomes" id="UP000016480"/>
    </source>
</evidence>
<dbReference type="InterPro" id="IPR009948">
    <property type="entry name" value="Syd"/>
</dbReference>
<evidence type="ECO:0000256" key="2">
    <source>
        <dbReference type="ARBA" id="ARBA00022519"/>
    </source>
</evidence>
<evidence type="ECO:0000256" key="4">
    <source>
        <dbReference type="HAMAP-Rule" id="MF_01104"/>
    </source>
</evidence>
<dbReference type="InterPro" id="IPR038228">
    <property type="entry name" value="Syd_sf"/>
</dbReference>